<accession>A0A5J4N8H6</accession>
<reference evidence="2 3" key="1">
    <citation type="journal article" date="2019" name="Gigascience">
        <title>Whole-genome sequence of the oriental lung fluke Paragonimus westermani.</title>
        <authorList>
            <person name="Oey H."/>
            <person name="Zakrzewski M."/>
            <person name="Narain K."/>
            <person name="Devi K.R."/>
            <person name="Agatsuma T."/>
            <person name="Nawaratna S."/>
            <person name="Gobert G.N."/>
            <person name="Jones M.K."/>
            <person name="Ragan M.A."/>
            <person name="McManus D.P."/>
            <person name="Krause L."/>
        </authorList>
    </citation>
    <scope>NUCLEOTIDE SEQUENCE [LARGE SCALE GENOMIC DNA]</scope>
    <source>
        <strain evidence="2 3">IND2009</strain>
    </source>
</reference>
<keyword evidence="1" id="KW-1133">Transmembrane helix</keyword>
<name>A0A5J4N8H6_9TREM</name>
<evidence type="ECO:0000256" key="1">
    <source>
        <dbReference type="SAM" id="Phobius"/>
    </source>
</evidence>
<evidence type="ECO:0000313" key="3">
    <source>
        <dbReference type="Proteomes" id="UP000324629"/>
    </source>
</evidence>
<dbReference type="Proteomes" id="UP000324629">
    <property type="component" value="Unassembled WGS sequence"/>
</dbReference>
<keyword evidence="1" id="KW-0812">Transmembrane</keyword>
<comment type="caution">
    <text evidence="2">The sequence shown here is derived from an EMBL/GenBank/DDBJ whole genome shotgun (WGS) entry which is preliminary data.</text>
</comment>
<gene>
    <name evidence="2" type="ORF">DEA37_0008523</name>
</gene>
<feature type="transmembrane region" description="Helical" evidence="1">
    <location>
        <begin position="1163"/>
        <end position="1184"/>
    </location>
</feature>
<dbReference type="AlphaFoldDB" id="A0A5J4N8H6"/>
<feature type="non-terminal residue" evidence="2">
    <location>
        <position position="1"/>
    </location>
</feature>
<sequence>FVKFEQLVNIGFPFSTAFFHRSICLLPLPAYLLPNELSKDGLASAVPLSSLSPSSNCSDLKPSETSFLANSGARPSRLFEYAPTDSETLGTGGFGTVEWVCEEPVHLELIVDNLLPVDLRISELHVELMPFQRPVSSVRSPISPPSSARTLESATSWVADQTTQPVIRLEAVRLVLETPDAETNDLQFDNQKPLVKSLEGTYVIQLNEACLIEAAEHRRLHPRSKLDPHWRRRTTSLSCSLPAKTSHIRLVVSVLPAAEMLAMDFLSNDSNAPWLFRVCGITYRLVDFGGMHVCLRAPTQSLNLDNVSNTAAASNQDQPLTFTRERRLSNSSSCVFSTISNLRSSYNSGIDSLLHFAPPPSESKAEHPTTAIVKTLFVNLPCIRMRPPMPRLCVFPGIVRSAHDFREATEFLPNLTTPSVGRKQRQVQVKLPQSSTAVTNHVQPPRFEPPLPEYWSENVASVVVVSLYPYESRWLPLKLFMRDEAITQTVKVPSVIRRLNVLRVVVKATDESEELLRKLQLNPGDIMQCVGLESIQKKLPLPVVNRELDTVFLSEQQNVEDEITPIRATECGLLWLNFKSDSIWEAVSKFAINSSDSTQLLDRELSFRFSKTLRLEFEIEYAVEVSSNLFGYSFLSRRVSLGVHLTALSSKHAPILLYYPQLSFRDEPFDDNSDSEEENLDYMDDNGSAKPEVICSKTFFNCTLRARLSPSLVPRPVRLLQRQYRVRLEISTRWRTNELVCDNSNIKPSCLHTPWTKLSEQSFNNRASYSPTKTPHTPDFFRMDSTFSPNAVSCIEYPDDSTSRDEPMSQVASAGGLYQHLCLPLDCVGDTLFAGKPMMLINPDMYRPDEVGLPIHAHRRALIHLIESHIEINWQSTLHGRPLPSSEFRASSVELLTKRKVVLPDPRFYRHGRFLLGAHDAELSSAERQSSVIDPKTNRLVLPTPSPWYGTAFSTLGSMAGVLWCHNLHLDISLDISAKSYISGQADRAGLCDECHGQPRRVSRRSIFSRRMTQPWMAHPHSDWQFMLGDSRVDRPSQPQMTNDDELAAVRARRFSVPELHSPHQLKGVNTKLLTSAFVTCVSLLEPLAIMVRGWADKNLFEGMDVTVDSADLADSPGSHLKLCRVWSGPVVYEVHHVTDPDSSATTSDSTELSPPLTEGKDYGFVGNAAGVIGVSYVVCVYVYGG</sequence>
<evidence type="ECO:0000313" key="2">
    <source>
        <dbReference type="EMBL" id="KAA3671856.1"/>
    </source>
</evidence>
<keyword evidence="3" id="KW-1185">Reference proteome</keyword>
<organism evidence="2 3">
    <name type="scientific">Paragonimus westermani</name>
    <dbReference type="NCBI Taxonomy" id="34504"/>
    <lineage>
        <taxon>Eukaryota</taxon>
        <taxon>Metazoa</taxon>
        <taxon>Spiralia</taxon>
        <taxon>Lophotrochozoa</taxon>
        <taxon>Platyhelminthes</taxon>
        <taxon>Trematoda</taxon>
        <taxon>Digenea</taxon>
        <taxon>Plagiorchiida</taxon>
        <taxon>Troglotremata</taxon>
        <taxon>Troglotrematidae</taxon>
        <taxon>Paragonimus</taxon>
    </lineage>
</organism>
<proteinExistence type="predicted"/>
<protein>
    <submittedName>
        <fullName evidence="2">Trafficking protein particle complex subunit 9</fullName>
    </submittedName>
</protein>
<dbReference type="EMBL" id="QNGE01005698">
    <property type="protein sequence ID" value="KAA3671856.1"/>
    <property type="molecule type" value="Genomic_DNA"/>
</dbReference>
<keyword evidence="1" id="KW-0472">Membrane</keyword>